<dbReference type="EMBL" id="DTGZ01000126">
    <property type="protein sequence ID" value="HGV97964.1"/>
    <property type="molecule type" value="Genomic_DNA"/>
</dbReference>
<evidence type="ECO:0000313" key="2">
    <source>
        <dbReference type="EMBL" id="HGV97964.1"/>
    </source>
</evidence>
<proteinExistence type="predicted"/>
<evidence type="ECO:0008006" key="3">
    <source>
        <dbReference type="Google" id="ProtNLM"/>
    </source>
</evidence>
<gene>
    <name evidence="2" type="ORF">ENV60_06680</name>
</gene>
<accession>A0A7C4TC78</accession>
<reference evidence="2" key="1">
    <citation type="journal article" date="2020" name="mSystems">
        <title>Genome- and Community-Level Interaction Insights into Carbon Utilization and Element Cycling Functions of Hydrothermarchaeota in Hydrothermal Sediment.</title>
        <authorList>
            <person name="Zhou Z."/>
            <person name="Liu Y."/>
            <person name="Xu W."/>
            <person name="Pan J."/>
            <person name="Luo Z.H."/>
            <person name="Li M."/>
        </authorList>
    </citation>
    <scope>NUCLEOTIDE SEQUENCE [LARGE SCALE GENOMIC DNA]</scope>
    <source>
        <strain evidence="2">SpSt-774</strain>
    </source>
</reference>
<name>A0A7C4TC78_UNCW3</name>
<comment type="caution">
    <text evidence="2">The sequence shown here is derived from an EMBL/GenBank/DDBJ whole genome shotgun (WGS) entry which is preliminary data.</text>
</comment>
<organism evidence="2">
    <name type="scientific">candidate division WOR-3 bacterium</name>
    <dbReference type="NCBI Taxonomy" id="2052148"/>
    <lineage>
        <taxon>Bacteria</taxon>
        <taxon>Bacteria division WOR-3</taxon>
    </lineage>
</organism>
<dbReference type="AlphaFoldDB" id="A0A7C4TC78"/>
<protein>
    <recommendedName>
        <fullName evidence="3">DUF3575 domain-containing protein</fullName>
    </recommendedName>
</protein>
<sequence length="195" mass="22358">MKNIILVLTLVLNLNVAGAQRYTTTWRLFFNPTGASFTLPKHLDARVQEFALVYKFIGLGTKGFRVYHNVNFTGDSVELAGFIAPVYLYIVPIGAHRKALDITPWIIYLYSGFSSWGFQEGKLLDLGFGLTHYFLSFRTGYNSIRTKSRLFFNIDNPRFNDFPINYRSFYISIDLFPGYWLSLKARSSKADSTSQ</sequence>
<evidence type="ECO:0000256" key="1">
    <source>
        <dbReference type="SAM" id="SignalP"/>
    </source>
</evidence>
<feature type="chain" id="PRO_5027632557" description="DUF3575 domain-containing protein" evidence="1">
    <location>
        <begin position="20"/>
        <end position="195"/>
    </location>
</feature>
<feature type="signal peptide" evidence="1">
    <location>
        <begin position="1"/>
        <end position="19"/>
    </location>
</feature>
<keyword evidence="1" id="KW-0732">Signal</keyword>